<protein>
    <submittedName>
        <fullName evidence="2">Uncharacterized protein</fullName>
    </submittedName>
</protein>
<evidence type="ECO:0000313" key="2">
    <source>
        <dbReference type="EMBL" id="KAF7575827.1"/>
    </source>
</evidence>
<name>A0A317ABP0_9PLEO</name>
<dbReference type="EMBL" id="NQIK02000001">
    <property type="protein sequence ID" value="KAF7575827.1"/>
    <property type="molecule type" value="Genomic_DNA"/>
</dbReference>
<comment type="caution">
    <text evidence="2">The sequence shown here is derived from an EMBL/GenBank/DDBJ whole genome shotgun (WGS) entry which is preliminary data.</text>
</comment>
<gene>
    <name evidence="2" type="ORF">PtrM4_000670</name>
</gene>
<feature type="compositionally biased region" description="Polar residues" evidence="1">
    <location>
        <begin position="72"/>
        <end position="91"/>
    </location>
</feature>
<evidence type="ECO:0000313" key="3">
    <source>
        <dbReference type="Proteomes" id="UP000245464"/>
    </source>
</evidence>
<proteinExistence type="predicted"/>
<feature type="region of interest" description="Disordered" evidence="1">
    <location>
        <begin position="62"/>
        <end position="91"/>
    </location>
</feature>
<reference evidence="2" key="1">
    <citation type="journal article" date="2018" name="BMC Genomics">
        <title>Comparative genomics of the wheat fungal pathogen Pyrenophora tritici-repentis reveals chromosomal variations and genome plasticity.</title>
        <authorList>
            <person name="Moolhuijzen P."/>
            <person name="See P.T."/>
            <person name="Hane J.K."/>
            <person name="Shi G."/>
            <person name="Liu Z."/>
            <person name="Oliver R.P."/>
            <person name="Moffat C.S."/>
        </authorList>
    </citation>
    <scope>NUCLEOTIDE SEQUENCE [LARGE SCALE GENOMIC DNA]</scope>
    <source>
        <strain evidence="2">M4</strain>
    </source>
</reference>
<dbReference type="KEGG" id="ptrr:6349689"/>
<sequence>MSSTAPSLKTKISLWLDSVSACSSTGTPKKKRLHSTDIDLGTPFNEDVNAGDEFPPQKRARNILEDSPHFPPTTSSIENDSTSSFQSHNSGKYSPVRQIRILEDSDRPVIFVDFYNMERVGQAPESVTHMHTAAQMLADGVGIWGYWITTAIAQTLSRHQLPIFPSWTR</sequence>
<dbReference type="Proteomes" id="UP000245464">
    <property type="component" value="Chromosome 1"/>
</dbReference>
<dbReference type="RefSeq" id="XP_065964762.1">
    <property type="nucleotide sequence ID" value="XM_066102560.1"/>
</dbReference>
<dbReference type="GeneID" id="6349689"/>
<feature type="region of interest" description="Disordered" evidence="1">
    <location>
        <begin position="23"/>
        <end position="50"/>
    </location>
</feature>
<evidence type="ECO:0000256" key="1">
    <source>
        <dbReference type="SAM" id="MobiDB-lite"/>
    </source>
</evidence>
<dbReference type="AlphaFoldDB" id="A0A317ABP0"/>
<accession>A0A317ABP0</accession>
<organism evidence="2 3">
    <name type="scientific">Pyrenophora tritici-repentis</name>
    <dbReference type="NCBI Taxonomy" id="45151"/>
    <lineage>
        <taxon>Eukaryota</taxon>
        <taxon>Fungi</taxon>
        <taxon>Dikarya</taxon>
        <taxon>Ascomycota</taxon>
        <taxon>Pezizomycotina</taxon>
        <taxon>Dothideomycetes</taxon>
        <taxon>Pleosporomycetidae</taxon>
        <taxon>Pleosporales</taxon>
        <taxon>Pleosporineae</taxon>
        <taxon>Pleosporaceae</taxon>
        <taxon>Pyrenophora</taxon>
    </lineage>
</organism>